<dbReference type="OrthoDB" id="6513151at2759"/>
<evidence type="ECO:0000256" key="5">
    <source>
        <dbReference type="SAM" id="Phobius"/>
    </source>
</evidence>
<reference evidence="7" key="1">
    <citation type="thesis" date="2020" institute="ProQuest LLC" country="789 East Eisenhower Parkway, Ann Arbor, MI, USA">
        <title>Comparative Genomics and Chromosome Evolution.</title>
        <authorList>
            <person name="Mudd A.B."/>
        </authorList>
    </citation>
    <scope>NUCLEOTIDE SEQUENCE</scope>
    <source>
        <strain evidence="7">HN-11 Male</strain>
        <tissue evidence="7">Kidney and liver</tissue>
    </source>
</reference>
<dbReference type="InterPro" id="IPR000719">
    <property type="entry name" value="Prot_kinase_dom"/>
</dbReference>
<dbReference type="SMART" id="SM00220">
    <property type="entry name" value="S_TKc"/>
    <property type="match status" value="1"/>
</dbReference>
<comment type="caution">
    <text evidence="7">The sequence shown here is derived from an EMBL/GenBank/DDBJ whole genome shotgun (WGS) entry which is preliminary data.</text>
</comment>
<dbReference type="InterPro" id="IPR017441">
    <property type="entry name" value="Protein_kinase_ATP_BS"/>
</dbReference>
<evidence type="ECO:0000256" key="1">
    <source>
        <dbReference type="ARBA" id="ARBA00022741"/>
    </source>
</evidence>
<evidence type="ECO:0000256" key="2">
    <source>
        <dbReference type="ARBA" id="ARBA00022840"/>
    </source>
</evidence>
<evidence type="ECO:0000313" key="7">
    <source>
        <dbReference type="EMBL" id="KAG9482640.1"/>
    </source>
</evidence>
<keyword evidence="1 3" id="KW-0547">Nucleotide-binding</keyword>
<keyword evidence="8" id="KW-1185">Reference proteome</keyword>
<keyword evidence="5" id="KW-0472">Membrane</keyword>
<keyword evidence="4" id="KW-0723">Serine/threonine-protein kinase</keyword>
<dbReference type="GO" id="GO:0004674">
    <property type="term" value="F:protein serine/threonine kinase activity"/>
    <property type="evidence" value="ECO:0007669"/>
    <property type="project" value="UniProtKB-KW"/>
</dbReference>
<dbReference type="AlphaFoldDB" id="A0A8J6F9A8"/>
<comment type="similarity">
    <text evidence="4">Belongs to the protein kinase superfamily.</text>
</comment>
<dbReference type="PROSITE" id="PS50011">
    <property type="entry name" value="PROTEIN_KINASE_DOM"/>
    <property type="match status" value="1"/>
</dbReference>
<keyword evidence="2 3" id="KW-0067">ATP-binding</keyword>
<dbReference type="Proteomes" id="UP000770717">
    <property type="component" value="Unassembled WGS sequence"/>
</dbReference>
<keyword evidence="4" id="KW-0418">Kinase</keyword>
<dbReference type="PROSITE" id="PS00108">
    <property type="entry name" value="PROTEIN_KINASE_ST"/>
    <property type="match status" value="1"/>
</dbReference>
<dbReference type="InterPro" id="IPR011009">
    <property type="entry name" value="Kinase-like_dom_sf"/>
</dbReference>
<gene>
    <name evidence="7" type="ORF">GDO78_011347</name>
</gene>
<proteinExistence type="inferred from homology"/>
<keyword evidence="5" id="KW-1133">Transmembrane helix</keyword>
<dbReference type="InterPro" id="IPR008271">
    <property type="entry name" value="Ser/Thr_kinase_AS"/>
</dbReference>
<dbReference type="GO" id="GO:0005524">
    <property type="term" value="F:ATP binding"/>
    <property type="evidence" value="ECO:0007669"/>
    <property type="project" value="UniProtKB-UniRule"/>
</dbReference>
<feature type="domain" description="Protein kinase" evidence="6">
    <location>
        <begin position="33"/>
        <end position="298"/>
    </location>
</feature>
<dbReference type="EMBL" id="WNTK01000006">
    <property type="protein sequence ID" value="KAG9482640.1"/>
    <property type="molecule type" value="Genomic_DNA"/>
</dbReference>
<evidence type="ECO:0000313" key="8">
    <source>
        <dbReference type="Proteomes" id="UP000770717"/>
    </source>
</evidence>
<protein>
    <recommendedName>
        <fullName evidence="6">Protein kinase domain-containing protein</fullName>
    </recommendedName>
</protein>
<organism evidence="7 8">
    <name type="scientific">Eleutherodactylus coqui</name>
    <name type="common">Puerto Rican coqui</name>
    <dbReference type="NCBI Taxonomy" id="57060"/>
    <lineage>
        <taxon>Eukaryota</taxon>
        <taxon>Metazoa</taxon>
        <taxon>Chordata</taxon>
        <taxon>Craniata</taxon>
        <taxon>Vertebrata</taxon>
        <taxon>Euteleostomi</taxon>
        <taxon>Amphibia</taxon>
        <taxon>Batrachia</taxon>
        <taxon>Anura</taxon>
        <taxon>Neobatrachia</taxon>
        <taxon>Hyloidea</taxon>
        <taxon>Eleutherodactylidae</taxon>
        <taxon>Eleutherodactylinae</taxon>
        <taxon>Eleutherodactylus</taxon>
        <taxon>Eleutherodactylus</taxon>
    </lineage>
</organism>
<accession>A0A8J6F9A8</accession>
<feature type="transmembrane region" description="Helical" evidence="5">
    <location>
        <begin position="215"/>
        <end position="238"/>
    </location>
</feature>
<dbReference type="PROSITE" id="PS00107">
    <property type="entry name" value="PROTEIN_KINASE_ATP"/>
    <property type="match status" value="1"/>
</dbReference>
<name>A0A8J6F9A8_ELECQ</name>
<evidence type="ECO:0000256" key="3">
    <source>
        <dbReference type="PROSITE-ProRule" id="PRU10141"/>
    </source>
</evidence>
<feature type="binding site" evidence="3">
    <location>
        <position position="62"/>
    </location>
    <ligand>
        <name>ATP</name>
        <dbReference type="ChEBI" id="CHEBI:30616"/>
    </ligand>
</feature>
<dbReference type="PANTHER" id="PTHR24359:SF38">
    <property type="entry name" value="PROTEIN KINASE DOMAIN-CONTAINING PROTEIN"/>
    <property type="match status" value="1"/>
</dbReference>
<evidence type="ECO:0000259" key="6">
    <source>
        <dbReference type="PROSITE" id="PS50011"/>
    </source>
</evidence>
<evidence type="ECO:0000256" key="4">
    <source>
        <dbReference type="RuleBase" id="RU000304"/>
    </source>
</evidence>
<dbReference type="Gene3D" id="1.10.510.10">
    <property type="entry name" value="Transferase(Phosphotransferase) domain 1"/>
    <property type="match status" value="1"/>
</dbReference>
<dbReference type="Pfam" id="PF00069">
    <property type="entry name" value="Pkinase"/>
    <property type="match status" value="1"/>
</dbReference>
<keyword evidence="4" id="KW-0808">Transferase</keyword>
<dbReference type="FunFam" id="1.10.510.10:FF:001192">
    <property type="entry name" value="SH3 domain-binding kinase 1"/>
    <property type="match status" value="1"/>
</dbReference>
<dbReference type="PANTHER" id="PTHR24359">
    <property type="entry name" value="SERINE/THREONINE-PROTEIN KINASE SBK1"/>
    <property type="match status" value="1"/>
</dbReference>
<dbReference type="SUPFAM" id="SSF56112">
    <property type="entry name" value="Protein kinase-like (PK-like)"/>
    <property type="match status" value="1"/>
</dbReference>
<keyword evidence="5" id="KW-0812">Transmembrane</keyword>
<sequence length="312" mass="35994">MNLNERRWNDNYLEEMLLLTSQNIPLIKIEDNYVIVKELGSGSYGHVLLAINQTRGNLMALKFLQKNKTDLHMFLIEYCVSQWLSTHPCIIGTFGIAFQTERHYIFAQELAHDNLFSLMEPQVGLPENTVKRCAIQLSSALEYMHKKGLVHRDIKPENILIFDRECRKVKLTDFGLSCRAGTYVESMPEHLPYTAPEMCSLATSDKLNVQGSLDIWGFGVLLFCILTGYFPWVAAVSADKNFVQYTKWHKSSKIFRLPNQWNTFSTDALEMLKKLLVPDPSKRCASTEVINYVKSPWKMICTKTNKYKKTLY</sequence>